<evidence type="ECO:0000256" key="1">
    <source>
        <dbReference type="ARBA" id="ARBA00022723"/>
    </source>
</evidence>
<comment type="caution">
    <text evidence="6">The sequence shown here is derived from an EMBL/GenBank/DDBJ whole genome shotgun (WGS) entry which is preliminary data.</text>
</comment>
<evidence type="ECO:0000256" key="4">
    <source>
        <dbReference type="PIRSR" id="PIRSR037238-1"/>
    </source>
</evidence>
<keyword evidence="3" id="KW-0170">Cobalt</keyword>
<keyword evidence="2 6" id="KW-0378">Hydrolase</keyword>
<dbReference type="Pfam" id="PF01546">
    <property type="entry name" value="Peptidase_M20"/>
    <property type="match status" value="1"/>
</dbReference>
<keyword evidence="1" id="KW-0479">Metal-binding</keyword>
<dbReference type="Proteomes" id="UP000472676">
    <property type="component" value="Unassembled WGS sequence"/>
</dbReference>
<evidence type="ECO:0000259" key="5">
    <source>
        <dbReference type="Pfam" id="PF07687"/>
    </source>
</evidence>
<feature type="domain" description="Peptidase M20 dimerisation" evidence="5">
    <location>
        <begin position="199"/>
        <end position="296"/>
    </location>
</feature>
<dbReference type="RefSeq" id="WP_166257019.1">
    <property type="nucleotide sequence ID" value="NZ_JAAMOW010000005.1"/>
</dbReference>
<dbReference type="GO" id="GO:0046872">
    <property type="term" value="F:metal ion binding"/>
    <property type="evidence" value="ECO:0007669"/>
    <property type="project" value="UniProtKB-KW"/>
</dbReference>
<feature type="active site" description="Proton acceptor" evidence="4">
    <location>
        <position position="163"/>
    </location>
</feature>
<dbReference type="PANTHER" id="PTHR43808:SF9">
    <property type="entry name" value="BLL0789 PROTEIN"/>
    <property type="match status" value="1"/>
</dbReference>
<dbReference type="InterPro" id="IPR002933">
    <property type="entry name" value="Peptidase_M20"/>
</dbReference>
<dbReference type="InterPro" id="IPR050072">
    <property type="entry name" value="Peptidase_M20A"/>
</dbReference>
<dbReference type="SUPFAM" id="SSF55031">
    <property type="entry name" value="Bacterial exopeptidase dimerisation domain"/>
    <property type="match status" value="1"/>
</dbReference>
<dbReference type="Gene3D" id="3.40.630.10">
    <property type="entry name" value="Zn peptidases"/>
    <property type="match status" value="1"/>
</dbReference>
<dbReference type="PIRSF" id="PIRSF037238">
    <property type="entry name" value="Carboxypeptidase_G2"/>
    <property type="match status" value="1"/>
</dbReference>
<dbReference type="GO" id="GO:0016787">
    <property type="term" value="F:hydrolase activity"/>
    <property type="evidence" value="ECO:0007669"/>
    <property type="project" value="UniProtKB-KW"/>
</dbReference>
<keyword evidence="7" id="KW-1185">Reference proteome</keyword>
<feature type="active site" evidence="4">
    <location>
        <position position="102"/>
    </location>
</feature>
<evidence type="ECO:0000313" key="6">
    <source>
        <dbReference type="EMBL" id="NGY05481.1"/>
    </source>
</evidence>
<dbReference type="SUPFAM" id="SSF53187">
    <property type="entry name" value="Zn-dependent exopeptidases"/>
    <property type="match status" value="1"/>
</dbReference>
<dbReference type="PANTHER" id="PTHR43808">
    <property type="entry name" value="ACETYLORNITHINE DEACETYLASE"/>
    <property type="match status" value="1"/>
</dbReference>
<dbReference type="InterPro" id="IPR036264">
    <property type="entry name" value="Bact_exopeptidase_dim_dom"/>
</dbReference>
<dbReference type="EMBL" id="JAAMOW010000005">
    <property type="protein sequence ID" value="NGY05481.1"/>
    <property type="molecule type" value="Genomic_DNA"/>
</dbReference>
<evidence type="ECO:0000256" key="3">
    <source>
        <dbReference type="ARBA" id="ARBA00023285"/>
    </source>
</evidence>
<reference evidence="6 7" key="1">
    <citation type="journal article" date="2014" name="Int. J. Syst. Evol. Microbiol.">
        <title>Solimonas terrae sp. nov., isolated from soil.</title>
        <authorList>
            <person name="Kim S.J."/>
            <person name="Moon J.Y."/>
            <person name="Weon H.Y."/>
            <person name="Ahn J.H."/>
            <person name="Chen W.M."/>
            <person name="Kwon S.W."/>
        </authorList>
    </citation>
    <scope>NUCLEOTIDE SEQUENCE [LARGE SCALE GENOMIC DNA]</scope>
    <source>
        <strain evidence="6 7">KIS83-12</strain>
    </source>
</reference>
<dbReference type="Gene3D" id="3.30.70.360">
    <property type="match status" value="1"/>
</dbReference>
<organism evidence="6 7">
    <name type="scientific">Solimonas terrae</name>
    <dbReference type="NCBI Taxonomy" id="1396819"/>
    <lineage>
        <taxon>Bacteria</taxon>
        <taxon>Pseudomonadati</taxon>
        <taxon>Pseudomonadota</taxon>
        <taxon>Gammaproteobacteria</taxon>
        <taxon>Nevskiales</taxon>
        <taxon>Nevskiaceae</taxon>
        <taxon>Solimonas</taxon>
    </lineage>
</organism>
<proteinExistence type="predicted"/>
<dbReference type="InterPro" id="IPR011650">
    <property type="entry name" value="Peptidase_M20_dimer"/>
</dbReference>
<accession>A0A6M2BTD2</accession>
<evidence type="ECO:0000256" key="2">
    <source>
        <dbReference type="ARBA" id="ARBA00022801"/>
    </source>
</evidence>
<dbReference type="CDD" id="cd03885">
    <property type="entry name" value="M20_CPDG2"/>
    <property type="match status" value="1"/>
</dbReference>
<protein>
    <submittedName>
        <fullName evidence="6">Hydrolase</fullName>
    </submittedName>
</protein>
<sequence length="402" mass="43981">MRDAYIPHLEWTVAQASALRDELVQLANLNSGSFNVAGVRAVAERIAPRFEALGAQAQWFELPAHRSSADDGTLRERAIGPALRLRQRPEAPLQIFLGGHLDTVYAADGPFQTATFSDDDSLHGPGVADLKGGLLVMWLALATLERSPWRERIGWEVLLNPDEEIGSQGSAPLLAEAAQRNRFGLVFEPSFADGNLAGARKGSGNFDILIHGRAAHAGRNPEQGRNAIVAASRVITAIHALQRDGVTVNPGYVRGGGALNVVPEFCLFKFNVRTRHASDEQWLREALDRIFRAHGGDGIVFELRGGFTRPPKPLNEAQHRLMDWMLDCGRALELPFEFKATGGCCDGNNLAAHGLPNLDNLGVVGRDIHSERETMRWSSLAERARLSALLLMRVASGEWSWT</sequence>
<gene>
    <name evidence="6" type="ORF">G7Y85_11930</name>
</gene>
<dbReference type="InterPro" id="IPR017150">
    <property type="entry name" value="Pept_M20_glutamate_carboxypep"/>
</dbReference>
<evidence type="ECO:0000313" key="7">
    <source>
        <dbReference type="Proteomes" id="UP000472676"/>
    </source>
</evidence>
<dbReference type="Pfam" id="PF07687">
    <property type="entry name" value="M20_dimer"/>
    <property type="match status" value="1"/>
</dbReference>
<dbReference type="AlphaFoldDB" id="A0A6M2BTD2"/>
<name>A0A6M2BTD2_9GAMM</name>
<dbReference type="NCBIfam" id="NF005602">
    <property type="entry name" value="PRK07338.1"/>
    <property type="match status" value="1"/>
</dbReference>